<dbReference type="Proteomes" id="UP001189429">
    <property type="component" value="Unassembled WGS sequence"/>
</dbReference>
<dbReference type="EMBL" id="CAUYUJ010016854">
    <property type="protein sequence ID" value="CAK0869500.1"/>
    <property type="molecule type" value="Genomic_DNA"/>
</dbReference>
<protein>
    <submittedName>
        <fullName evidence="1">Uncharacterized protein</fullName>
    </submittedName>
</protein>
<feature type="non-terminal residue" evidence="1">
    <location>
        <position position="1"/>
    </location>
</feature>
<feature type="non-terminal residue" evidence="1">
    <location>
        <position position="296"/>
    </location>
</feature>
<evidence type="ECO:0000313" key="1">
    <source>
        <dbReference type="EMBL" id="CAK0869500.1"/>
    </source>
</evidence>
<accession>A0ABN9V947</accession>
<comment type="caution">
    <text evidence="1">The sequence shown here is derived from an EMBL/GenBank/DDBJ whole genome shotgun (WGS) entry which is preliminary data.</text>
</comment>
<reference evidence="1" key="1">
    <citation type="submission" date="2023-10" db="EMBL/GenBank/DDBJ databases">
        <authorList>
            <person name="Chen Y."/>
            <person name="Shah S."/>
            <person name="Dougan E. K."/>
            <person name="Thang M."/>
            <person name="Chan C."/>
        </authorList>
    </citation>
    <scope>NUCLEOTIDE SEQUENCE [LARGE SCALE GENOMIC DNA]</scope>
</reference>
<keyword evidence="2" id="KW-1185">Reference proteome</keyword>
<proteinExistence type="predicted"/>
<evidence type="ECO:0000313" key="2">
    <source>
        <dbReference type="Proteomes" id="UP001189429"/>
    </source>
</evidence>
<sequence length="296" mass="31987">EREQWCRTIDFFTADIDTELVDLLIEDGILFDWSGLTCPVCGKGPLGDRCIKQWASGRGYERRCSGGKNCGQQIRQRCGNNREMIEGMARNLDVARQQCVGKCERGVACGDGEKWLDVEADESVFATVITGDTEAKERGQWAGVVDRGEPDAVVLFKTESDRAAKNAPGPGAVKKSDWQPFLSSRLKDRKVISRSGSAGGREMRALGVLHDAAIHCGGRVGRGGKLARIKPVCSKIAEHKLPIGNALKVKAGAQIIDGAWKHVRKRHLPPASAPLSGGAGVGQDLWAVASAMVLDW</sequence>
<gene>
    <name evidence="1" type="ORF">PCOR1329_LOCUS55832</name>
</gene>
<organism evidence="1 2">
    <name type="scientific">Prorocentrum cordatum</name>
    <dbReference type="NCBI Taxonomy" id="2364126"/>
    <lineage>
        <taxon>Eukaryota</taxon>
        <taxon>Sar</taxon>
        <taxon>Alveolata</taxon>
        <taxon>Dinophyceae</taxon>
        <taxon>Prorocentrales</taxon>
        <taxon>Prorocentraceae</taxon>
        <taxon>Prorocentrum</taxon>
    </lineage>
</organism>
<name>A0ABN9V947_9DINO</name>